<protein>
    <submittedName>
        <fullName evidence="1">Uncharacterized protein</fullName>
    </submittedName>
</protein>
<dbReference type="GO" id="GO:0005886">
    <property type="term" value="C:plasma membrane"/>
    <property type="evidence" value="ECO:0007669"/>
    <property type="project" value="TreeGrafter"/>
</dbReference>
<dbReference type="PANTHER" id="PTHR39960">
    <property type="entry name" value="LD34147P"/>
    <property type="match status" value="1"/>
</dbReference>
<sequence>MLEKLLFCYEYSLIICCCKYGCFNATSRHEDIKDAMLSLVHMMRENTEKLERHEARERQLGEHLKKALAVLTKRTSTIESFKTELAKLDEKVIGIEQLISQVSD</sequence>
<proteinExistence type="predicted"/>
<dbReference type="EMBL" id="WNWW01000135">
    <property type="protein sequence ID" value="KAF3429994.1"/>
    <property type="molecule type" value="Genomic_DNA"/>
</dbReference>
<keyword evidence="2" id="KW-1185">Reference proteome</keyword>
<name>A0A833RJW4_9HYME</name>
<accession>A0A833RJW4</accession>
<gene>
    <name evidence="1" type="ORF">E2986_13825</name>
</gene>
<reference evidence="1" key="1">
    <citation type="submission" date="2019-11" db="EMBL/GenBank/DDBJ databases">
        <title>The nuclear and mitochondrial genomes of Frieseomelitta varia - a highly eusocial stingless bee (Meliponini) with a permanently sterile worker caste.</title>
        <authorList>
            <person name="Freitas F.C.P."/>
            <person name="Lourenco A.P."/>
            <person name="Nunes F.M.F."/>
            <person name="Paschoal A.R."/>
            <person name="Abreu F.C.P."/>
            <person name="Barbin F.O."/>
            <person name="Bataglia L."/>
            <person name="Cardoso-Junior C.A.M."/>
            <person name="Cervoni M.S."/>
            <person name="Silva S.R."/>
            <person name="Dalarmi F."/>
            <person name="Del Lama M.A."/>
            <person name="Depintor T.S."/>
            <person name="Ferreira K.M."/>
            <person name="Goria P.S."/>
            <person name="Jaskot M.C."/>
            <person name="Lago D.C."/>
            <person name="Luna-Lucena D."/>
            <person name="Moda L.M."/>
            <person name="Nascimento L."/>
            <person name="Pedrino M."/>
            <person name="Rabico F.O."/>
            <person name="Sanches F.C."/>
            <person name="Santos D.E."/>
            <person name="Santos C.G."/>
            <person name="Vieira J."/>
            <person name="Lopes T.F."/>
            <person name="Barchuk A.R."/>
            <person name="Hartfelder K."/>
            <person name="Simoes Z.L.P."/>
            <person name="Bitondi M.M.G."/>
            <person name="Pinheiro D.G."/>
        </authorList>
    </citation>
    <scope>NUCLEOTIDE SEQUENCE</scope>
    <source>
        <strain evidence="1">USP_RPSP 00005682</strain>
        <tissue evidence="1">Whole individual</tissue>
    </source>
</reference>
<evidence type="ECO:0000313" key="2">
    <source>
        <dbReference type="Proteomes" id="UP000655588"/>
    </source>
</evidence>
<dbReference type="PANTHER" id="PTHR39960:SF1">
    <property type="entry name" value="LD34147P"/>
    <property type="match status" value="1"/>
</dbReference>
<comment type="caution">
    <text evidence="1">The sequence shown here is derived from an EMBL/GenBank/DDBJ whole genome shotgun (WGS) entry which is preliminary data.</text>
</comment>
<evidence type="ECO:0000313" key="1">
    <source>
        <dbReference type="EMBL" id="KAF3429994.1"/>
    </source>
</evidence>
<dbReference type="AlphaFoldDB" id="A0A833RJW4"/>
<organism evidence="1 2">
    <name type="scientific">Frieseomelitta varia</name>
    <dbReference type="NCBI Taxonomy" id="561572"/>
    <lineage>
        <taxon>Eukaryota</taxon>
        <taxon>Metazoa</taxon>
        <taxon>Ecdysozoa</taxon>
        <taxon>Arthropoda</taxon>
        <taxon>Hexapoda</taxon>
        <taxon>Insecta</taxon>
        <taxon>Pterygota</taxon>
        <taxon>Neoptera</taxon>
        <taxon>Endopterygota</taxon>
        <taxon>Hymenoptera</taxon>
        <taxon>Apocrita</taxon>
        <taxon>Aculeata</taxon>
        <taxon>Apoidea</taxon>
        <taxon>Anthophila</taxon>
        <taxon>Apidae</taxon>
        <taxon>Frieseomelitta</taxon>
    </lineage>
</organism>
<dbReference type="Proteomes" id="UP000655588">
    <property type="component" value="Unassembled WGS sequence"/>
</dbReference>